<dbReference type="GO" id="GO:0032259">
    <property type="term" value="P:methylation"/>
    <property type="evidence" value="ECO:0007669"/>
    <property type="project" value="UniProtKB-KW"/>
</dbReference>
<proteinExistence type="predicted"/>
<sequence>MNLIHALQDNTDPNSLVSRFRRARARRIIAMITRIHAGKGAVNIIDLGGEANYWTLFDRQFLDASRVRITLVNPGGIDEVADPRLFSVIDGDACALPQYEDHAFDMVHSNSVIEHVGDWARMEAFAAECRRLAPRYYVQTPYFWFPVEPHFSAPFFHWRSEQSRARSLLKRRHGFSQKAPDMGAAMRDVQHARLLDKAQFRFLYPDAAHHDEVVAGLTKSLIAVRDPTSH</sequence>
<dbReference type="InterPro" id="IPR013216">
    <property type="entry name" value="Methyltransf_11"/>
</dbReference>
<keyword evidence="2" id="KW-0489">Methyltransferase</keyword>
<keyword evidence="2" id="KW-0808">Transferase</keyword>
<name>A0A258HKB6_9CAUL</name>
<dbReference type="GO" id="GO:0008757">
    <property type="term" value="F:S-adenosylmethionine-dependent methyltransferase activity"/>
    <property type="evidence" value="ECO:0007669"/>
    <property type="project" value="InterPro"/>
</dbReference>
<evidence type="ECO:0000313" key="3">
    <source>
        <dbReference type="Proteomes" id="UP000216147"/>
    </source>
</evidence>
<feature type="domain" description="Methyltransferase type 11" evidence="1">
    <location>
        <begin position="83"/>
        <end position="132"/>
    </location>
</feature>
<evidence type="ECO:0000313" key="2">
    <source>
        <dbReference type="EMBL" id="OYX57346.1"/>
    </source>
</evidence>
<gene>
    <name evidence="2" type="ORF">B7Y86_06475</name>
</gene>
<dbReference type="EMBL" id="NCEQ01000006">
    <property type="protein sequence ID" value="OYX57346.1"/>
    <property type="molecule type" value="Genomic_DNA"/>
</dbReference>
<dbReference type="Gene3D" id="3.40.50.150">
    <property type="entry name" value="Vaccinia Virus protein VP39"/>
    <property type="match status" value="1"/>
</dbReference>
<dbReference type="Pfam" id="PF08241">
    <property type="entry name" value="Methyltransf_11"/>
    <property type="match status" value="1"/>
</dbReference>
<comment type="caution">
    <text evidence="2">The sequence shown here is derived from an EMBL/GenBank/DDBJ whole genome shotgun (WGS) entry which is preliminary data.</text>
</comment>
<dbReference type="Proteomes" id="UP000216147">
    <property type="component" value="Unassembled WGS sequence"/>
</dbReference>
<protein>
    <submittedName>
        <fullName evidence="2">Methyltransferase type 11</fullName>
    </submittedName>
</protein>
<accession>A0A258HKB6</accession>
<dbReference type="SUPFAM" id="SSF53335">
    <property type="entry name" value="S-adenosyl-L-methionine-dependent methyltransferases"/>
    <property type="match status" value="1"/>
</dbReference>
<dbReference type="InterPro" id="IPR029063">
    <property type="entry name" value="SAM-dependent_MTases_sf"/>
</dbReference>
<dbReference type="AlphaFoldDB" id="A0A258HKB6"/>
<reference evidence="2 3" key="1">
    <citation type="submission" date="2017-03" db="EMBL/GenBank/DDBJ databases">
        <title>Lifting the veil on microbial sulfur biogeochemistry in mining wastewaters.</title>
        <authorList>
            <person name="Kantor R.S."/>
            <person name="Colenbrander Nelson T."/>
            <person name="Marshall S."/>
            <person name="Bennett D."/>
            <person name="Apte S."/>
            <person name="Camacho D."/>
            <person name="Thomas B.C."/>
            <person name="Warren L.A."/>
            <person name="Banfield J.F."/>
        </authorList>
    </citation>
    <scope>NUCLEOTIDE SEQUENCE [LARGE SCALE GENOMIC DNA]</scope>
    <source>
        <strain evidence="2">32-68-21</strain>
    </source>
</reference>
<organism evidence="2 3">
    <name type="scientific">Brevundimonas subvibrioides</name>
    <dbReference type="NCBI Taxonomy" id="74313"/>
    <lineage>
        <taxon>Bacteria</taxon>
        <taxon>Pseudomonadati</taxon>
        <taxon>Pseudomonadota</taxon>
        <taxon>Alphaproteobacteria</taxon>
        <taxon>Caulobacterales</taxon>
        <taxon>Caulobacteraceae</taxon>
        <taxon>Brevundimonas</taxon>
    </lineage>
</organism>
<evidence type="ECO:0000259" key="1">
    <source>
        <dbReference type="Pfam" id="PF08241"/>
    </source>
</evidence>